<dbReference type="AlphaFoldDB" id="A0A7J7IYT6"/>
<dbReference type="InterPro" id="IPR036873">
    <property type="entry name" value="Rhodanese-like_dom_sf"/>
</dbReference>
<dbReference type="Gene3D" id="3.90.190.10">
    <property type="entry name" value="Protein tyrosine phosphatase superfamily"/>
    <property type="match status" value="1"/>
</dbReference>
<evidence type="ECO:0000256" key="1">
    <source>
        <dbReference type="ARBA" id="ARBA00008601"/>
    </source>
</evidence>
<dbReference type="GO" id="GO:0004725">
    <property type="term" value="F:protein tyrosine phosphatase activity"/>
    <property type="evidence" value="ECO:0007669"/>
    <property type="project" value="UniProtKB-EC"/>
</dbReference>
<organism evidence="7 8">
    <name type="scientific">Bugula neritina</name>
    <name type="common">Brown bryozoan</name>
    <name type="synonym">Sertularia neritina</name>
    <dbReference type="NCBI Taxonomy" id="10212"/>
    <lineage>
        <taxon>Eukaryota</taxon>
        <taxon>Metazoa</taxon>
        <taxon>Spiralia</taxon>
        <taxon>Lophotrochozoa</taxon>
        <taxon>Bryozoa</taxon>
        <taxon>Gymnolaemata</taxon>
        <taxon>Cheilostomatida</taxon>
        <taxon>Flustrina</taxon>
        <taxon>Buguloidea</taxon>
        <taxon>Bugulidae</taxon>
        <taxon>Bugula</taxon>
    </lineage>
</organism>
<dbReference type="EMBL" id="VXIV02003281">
    <property type="protein sequence ID" value="KAF6018716.1"/>
    <property type="molecule type" value="Genomic_DNA"/>
</dbReference>
<evidence type="ECO:0000256" key="3">
    <source>
        <dbReference type="ARBA" id="ARBA00022801"/>
    </source>
</evidence>
<evidence type="ECO:0000313" key="8">
    <source>
        <dbReference type="Proteomes" id="UP000593567"/>
    </source>
</evidence>
<protein>
    <recommendedName>
        <fullName evidence="2">protein-tyrosine-phosphatase</fullName>
        <ecNumber evidence="2">3.1.3.48</ecNumber>
    </recommendedName>
</protein>
<dbReference type="GO" id="GO:0043409">
    <property type="term" value="P:negative regulation of MAPK cascade"/>
    <property type="evidence" value="ECO:0007669"/>
    <property type="project" value="TreeGrafter"/>
</dbReference>
<dbReference type="EC" id="3.1.3.48" evidence="2"/>
<dbReference type="SMART" id="SM00195">
    <property type="entry name" value="DSPc"/>
    <property type="match status" value="1"/>
</dbReference>
<dbReference type="InterPro" id="IPR016130">
    <property type="entry name" value="Tyr_Pase_AS"/>
</dbReference>
<comment type="similarity">
    <text evidence="1">Belongs to the protein-tyrosine phosphatase family. Non-receptor class dual specificity subfamily.</text>
</comment>
<evidence type="ECO:0000259" key="6">
    <source>
        <dbReference type="PROSITE" id="PS50056"/>
    </source>
</evidence>
<evidence type="ECO:0000256" key="4">
    <source>
        <dbReference type="ARBA" id="ARBA00022912"/>
    </source>
</evidence>
<dbReference type="PANTHER" id="PTHR10159:SF529">
    <property type="entry name" value="TYROSINE-PROTEIN PHOSPHATASE DOMAIN-CONTAINING PROTEIN"/>
    <property type="match status" value="1"/>
</dbReference>
<dbReference type="Proteomes" id="UP000593567">
    <property type="component" value="Unassembled WGS sequence"/>
</dbReference>
<dbReference type="InterPro" id="IPR000387">
    <property type="entry name" value="Tyr_Pase_dom"/>
</dbReference>
<accession>A0A7J7IYT6</accession>
<dbReference type="Gene3D" id="3.40.250.10">
    <property type="entry name" value="Rhodanese-like domain"/>
    <property type="match status" value="1"/>
</dbReference>
<dbReference type="PROSITE" id="PS00383">
    <property type="entry name" value="TYR_PHOSPHATASE_1"/>
    <property type="match status" value="1"/>
</dbReference>
<evidence type="ECO:0000256" key="2">
    <source>
        <dbReference type="ARBA" id="ARBA00013064"/>
    </source>
</evidence>
<sequence>MGTQVSTSCCDCQEKTTAPSSTIKDSCQKVGKPKCIGLEVEPFRIPRYDDNLISAVDLYNVLNDGNKYSCYIHDPLYVLLLDTRNFEDYNVDHIQSAMHCTAVSSDFINQNLNQYNHIILYGTDTKLDKSRHTDNMVAILENYHLDFKILIGGYAEFHKRFVFMCNANVSWSRNLCECKETVYPSLILEDWLYQGSGEQAKNKHILKSMGITHILNITTDMGCIVPEISYLHIQLQDDSSSRLIDRFEDIFEFLDGVRRTKGRALVHCNLGISRSSTATLSYIMLSKSCCLSDAMYYLLHRRPVCAPNRGFFLQLGEFEEYIFGKSITDAGELWRTI</sequence>
<reference evidence="7" key="1">
    <citation type="submission" date="2020-06" db="EMBL/GenBank/DDBJ databases">
        <title>Draft genome of Bugula neritina, a colonial animal packing powerful symbionts and potential medicines.</title>
        <authorList>
            <person name="Rayko M."/>
        </authorList>
    </citation>
    <scope>NUCLEOTIDE SEQUENCE [LARGE SCALE GENOMIC DNA]</scope>
    <source>
        <strain evidence="7">Kwan_BN1</strain>
    </source>
</reference>
<dbReference type="PROSITE" id="PS50056">
    <property type="entry name" value="TYR_PHOSPHATASE_2"/>
    <property type="match status" value="1"/>
</dbReference>
<keyword evidence="8" id="KW-1185">Reference proteome</keyword>
<proteinExistence type="inferred from homology"/>
<dbReference type="PROSITE" id="PS50054">
    <property type="entry name" value="TYR_PHOSPHATASE_DUAL"/>
    <property type="match status" value="1"/>
</dbReference>
<dbReference type="InterPro" id="IPR020422">
    <property type="entry name" value="TYR_PHOSPHATASE_DUAL_dom"/>
</dbReference>
<feature type="domain" description="Tyrosine-protein phosphatase" evidence="5">
    <location>
        <begin position="183"/>
        <end position="324"/>
    </location>
</feature>
<comment type="caution">
    <text evidence="7">The sequence shown here is derived from an EMBL/GenBank/DDBJ whole genome shotgun (WGS) entry which is preliminary data.</text>
</comment>
<evidence type="ECO:0000313" key="7">
    <source>
        <dbReference type="EMBL" id="KAF6018716.1"/>
    </source>
</evidence>
<dbReference type="SUPFAM" id="SSF52799">
    <property type="entry name" value="(Phosphotyrosine protein) phosphatases II"/>
    <property type="match status" value="1"/>
</dbReference>
<keyword evidence="3" id="KW-0378">Hydrolase</keyword>
<gene>
    <name evidence="7" type="ORF">EB796_022969</name>
</gene>
<keyword evidence="4" id="KW-0904">Protein phosphatase</keyword>
<dbReference type="GO" id="GO:0005737">
    <property type="term" value="C:cytoplasm"/>
    <property type="evidence" value="ECO:0007669"/>
    <property type="project" value="TreeGrafter"/>
</dbReference>
<dbReference type="PANTHER" id="PTHR10159">
    <property type="entry name" value="DUAL SPECIFICITY PROTEIN PHOSPHATASE"/>
    <property type="match status" value="1"/>
</dbReference>
<dbReference type="Pfam" id="PF00782">
    <property type="entry name" value="DSPc"/>
    <property type="match status" value="1"/>
</dbReference>
<name>A0A7J7IYT6_BUGNE</name>
<feature type="domain" description="Tyrosine specific protein phosphatases" evidence="6">
    <location>
        <begin position="251"/>
        <end position="303"/>
    </location>
</feature>
<dbReference type="OrthoDB" id="10252009at2759"/>
<dbReference type="InterPro" id="IPR029021">
    <property type="entry name" value="Prot-tyrosine_phosphatase-like"/>
</dbReference>
<dbReference type="InterPro" id="IPR001763">
    <property type="entry name" value="Rhodanese-like_dom"/>
</dbReference>
<dbReference type="SUPFAM" id="SSF52821">
    <property type="entry name" value="Rhodanese/Cell cycle control phosphatase"/>
    <property type="match status" value="1"/>
</dbReference>
<dbReference type="CDD" id="cd14498">
    <property type="entry name" value="DSP"/>
    <property type="match status" value="1"/>
</dbReference>
<dbReference type="InterPro" id="IPR000340">
    <property type="entry name" value="Dual-sp_phosphatase_cat-dom"/>
</dbReference>
<dbReference type="Pfam" id="PF00581">
    <property type="entry name" value="Rhodanese"/>
    <property type="match status" value="1"/>
</dbReference>
<evidence type="ECO:0000259" key="5">
    <source>
        <dbReference type="PROSITE" id="PS50054"/>
    </source>
</evidence>